<sequence length="141" mass="16252">MRPRTSETKISSQSSPNFSKPVLITCLYDIISLQMSNNIGNNDSMAQGAENGSGVRGRRRRRPTNDTQPILSRRAKRAIPEWMHESVRLVNYSQNQPTNHPITYQITLHHYDREETTMGSRNVEGVEDINWVERLETIIEE</sequence>
<keyword evidence="3" id="KW-1185">Reference proteome</keyword>
<dbReference type="AlphaFoldDB" id="A0AAV0VL06"/>
<proteinExistence type="predicted"/>
<evidence type="ECO:0000256" key="1">
    <source>
        <dbReference type="SAM" id="MobiDB-lite"/>
    </source>
</evidence>
<feature type="region of interest" description="Disordered" evidence="1">
    <location>
        <begin position="39"/>
        <end position="68"/>
    </location>
</feature>
<reference evidence="2 3" key="1">
    <citation type="submission" date="2023-01" db="EMBL/GenBank/DDBJ databases">
        <authorList>
            <person name="Whitehead M."/>
        </authorList>
    </citation>
    <scope>NUCLEOTIDE SEQUENCE [LARGE SCALE GENOMIC DNA]</scope>
</reference>
<dbReference type="EMBL" id="CARXXK010000001">
    <property type="protein sequence ID" value="CAI6344979.1"/>
    <property type="molecule type" value="Genomic_DNA"/>
</dbReference>
<comment type="caution">
    <text evidence="2">The sequence shown here is derived from an EMBL/GenBank/DDBJ whole genome shotgun (WGS) entry which is preliminary data.</text>
</comment>
<organism evidence="2 3">
    <name type="scientific">Macrosiphum euphorbiae</name>
    <name type="common">potato aphid</name>
    <dbReference type="NCBI Taxonomy" id="13131"/>
    <lineage>
        <taxon>Eukaryota</taxon>
        <taxon>Metazoa</taxon>
        <taxon>Ecdysozoa</taxon>
        <taxon>Arthropoda</taxon>
        <taxon>Hexapoda</taxon>
        <taxon>Insecta</taxon>
        <taxon>Pterygota</taxon>
        <taxon>Neoptera</taxon>
        <taxon>Paraneoptera</taxon>
        <taxon>Hemiptera</taxon>
        <taxon>Sternorrhyncha</taxon>
        <taxon>Aphidomorpha</taxon>
        <taxon>Aphidoidea</taxon>
        <taxon>Aphididae</taxon>
        <taxon>Macrosiphini</taxon>
        <taxon>Macrosiphum</taxon>
    </lineage>
</organism>
<evidence type="ECO:0000313" key="2">
    <source>
        <dbReference type="EMBL" id="CAI6344979.1"/>
    </source>
</evidence>
<evidence type="ECO:0000313" key="3">
    <source>
        <dbReference type="Proteomes" id="UP001160148"/>
    </source>
</evidence>
<gene>
    <name evidence="2" type="ORF">MEUPH1_LOCUS2047</name>
</gene>
<accession>A0AAV0VL06</accession>
<dbReference type="Proteomes" id="UP001160148">
    <property type="component" value="Unassembled WGS sequence"/>
</dbReference>
<protein>
    <submittedName>
        <fullName evidence="2">Uncharacterized protein</fullName>
    </submittedName>
</protein>
<name>A0AAV0VL06_9HEMI</name>